<dbReference type="Proteomes" id="UP000006898">
    <property type="component" value="Chromosome"/>
</dbReference>
<name>D5MNA4_METO1</name>
<proteinExistence type="predicted"/>
<gene>
    <name evidence="1" type="ORF">DAMO_3175</name>
</gene>
<accession>D5MNA4</accession>
<evidence type="ECO:0000313" key="1">
    <source>
        <dbReference type="EMBL" id="CBE70248.1"/>
    </source>
</evidence>
<dbReference type="KEGG" id="mox:DAMO_3175"/>
<protein>
    <submittedName>
        <fullName evidence="1">Uncharacterized protein</fullName>
    </submittedName>
</protein>
<dbReference type="EMBL" id="FP565575">
    <property type="protein sequence ID" value="CBE70248.1"/>
    <property type="molecule type" value="Genomic_DNA"/>
</dbReference>
<reference evidence="1 2" key="1">
    <citation type="journal article" date="2010" name="Nature">
        <title>Nitrite-driven anaerobic methane oxidation by oxygenic bacteria.</title>
        <authorList>
            <person name="Ettwig K.F."/>
            <person name="Butler M.K."/>
            <person name="Le Paslier D."/>
            <person name="Pelletier E."/>
            <person name="Mangenot S."/>
            <person name="Kuypers M.M.M."/>
            <person name="Schreiber F."/>
            <person name="Dutilh B.E."/>
            <person name="Zedelius J."/>
            <person name="de Beer D."/>
            <person name="Gloerich J."/>
            <person name="Wessels H.J.C.T."/>
            <person name="van Allen T."/>
            <person name="Luesken F."/>
            <person name="Wu M."/>
            <person name="van de Pas-Schoonen K.T."/>
            <person name="Op den Camp H.J.M."/>
            <person name="Janssen-Megens E.M."/>
            <person name="Francoijs K-J."/>
            <person name="Stunnenberg H."/>
            <person name="Weissenbach J."/>
            <person name="Jetten M.S.M."/>
            <person name="Strous M."/>
        </authorList>
    </citation>
    <scope>NUCLEOTIDE SEQUENCE [LARGE SCALE GENOMIC DNA]</scope>
</reference>
<evidence type="ECO:0000313" key="2">
    <source>
        <dbReference type="Proteomes" id="UP000006898"/>
    </source>
</evidence>
<dbReference type="HOGENOM" id="CLU_2680850_0_0_0"/>
<dbReference type="AlphaFoldDB" id="D5MNA4"/>
<dbReference type="STRING" id="671143.DAMO_3175"/>
<organism evidence="1 2">
    <name type="scientific">Methylomirabilis oxygeniifera</name>
    <dbReference type="NCBI Taxonomy" id="671143"/>
    <lineage>
        <taxon>Bacteria</taxon>
        <taxon>Candidatus Methylomirabilota</taxon>
        <taxon>Candidatus Methylomirabilia</taxon>
        <taxon>Candidatus Methylomirabilales</taxon>
        <taxon>Candidatus Methylomirabilaceae</taxon>
        <taxon>Candidatus Methylomirabilis</taxon>
    </lineage>
</organism>
<sequence length="74" mass="8595">MRMRRRFPQSTFLMNLSIIGGNGPLYKAGQPFTPYPHLWINLWIRETASDTDFQGIVKRLFNVFNMLDKEASCG</sequence>